<dbReference type="HOGENOM" id="CLU_1112164_0_0_1"/>
<feature type="compositionally biased region" description="Low complexity" evidence="1">
    <location>
        <begin position="201"/>
        <end position="221"/>
    </location>
</feature>
<evidence type="ECO:0000313" key="3">
    <source>
        <dbReference type="Proteomes" id="UP000008068"/>
    </source>
</evidence>
<dbReference type="InParanoid" id="G0PCY5"/>
<dbReference type="AlphaFoldDB" id="G0PCY5"/>
<feature type="region of interest" description="Disordered" evidence="1">
    <location>
        <begin position="175"/>
        <end position="234"/>
    </location>
</feature>
<proteinExistence type="predicted"/>
<evidence type="ECO:0000256" key="1">
    <source>
        <dbReference type="SAM" id="MobiDB-lite"/>
    </source>
</evidence>
<dbReference type="EMBL" id="GL380256">
    <property type="protein sequence ID" value="EGT51438.1"/>
    <property type="molecule type" value="Genomic_DNA"/>
</dbReference>
<gene>
    <name evidence="2" type="ORF">CAEBREN_13245</name>
</gene>
<organism evidence="3">
    <name type="scientific">Caenorhabditis brenneri</name>
    <name type="common">Nematode worm</name>
    <dbReference type="NCBI Taxonomy" id="135651"/>
    <lineage>
        <taxon>Eukaryota</taxon>
        <taxon>Metazoa</taxon>
        <taxon>Ecdysozoa</taxon>
        <taxon>Nematoda</taxon>
        <taxon>Chromadorea</taxon>
        <taxon>Rhabditida</taxon>
        <taxon>Rhabditina</taxon>
        <taxon>Rhabditomorpha</taxon>
        <taxon>Rhabditoidea</taxon>
        <taxon>Rhabditidae</taxon>
        <taxon>Peloderinae</taxon>
        <taxon>Caenorhabditis</taxon>
    </lineage>
</organism>
<keyword evidence="3" id="KW-1185">Reference proteome</keyword>
<protein>
    <submittedName>
        <fullName evidence="2">Uncharacterized protein</fullName>
    </submittedName>
</protein>
<dbReference type="Proteomes" id="UP000008068">
    <property type="component" value="Unassembled WGS sequence"/>
</dbReference>
<name>G0PCY5_CAEBE</name>
<feature type="compositionally biased region" description="Basic residues" evidence="1">
    <location>
        <begin position="184"/>
        <end position="198"/>
    </location>
</feature>
<sequence length="250" mass="27970">MGCEKKLPKGATTFPLGNGLQVVSYESGKVSVVPIASRGLPTDKTTIKEYKKIREKQGEIATKNLERKLKKDKVPIEVPKHLEKEKAKIEEAAALATEELDYNEDINIPHEYHNEITVAPWTKAVLEKEPTEGWKLPSDNIDDIPLYDRAKWESGDYSPYVIRYNIGKQYEKLAKKDAEEKSNKGNKKPKQAAKKKKPKDTLSASESTKSVSSSTLKATASNPKTAVLQDDSDKEIDEAIAEMDELLSRL</sequence>
<evidence type="ECO:0000313" key="2">
    <source>
        <dbReference type="EMBL" id="EGT51438.1"/>
    </source>
</evidence>
<accession>G0PCY5</accession>
<reference evidence="3" key="1">
    <citation type="submission" date="2011-07" db="EMBL/GenBank/DDBJ databases">
        <authorList>
            <consortium name="Caenorhabditis brenneri Sequencing and Analysis Consortium"/>
            <person name="Wilson R.K."/>
        </authorList>
    </citation>
    <scope>NUCLEOTIDE SEQUENCE [LARGE SCALE GENOMIC DNA]</scope>
    <source>
        <strain evidence="3">PB2801</strain>
    </source>
</reference>